<protein>
    <submittedName>
        <fullName evidence="2">Uncharacterized protein</fullName>
    </submittedName>
</protein>
<evidence type="ECO:0000313" key="3">
    <source>
        <dbReference type="Proteomes" id="UP001374535"/>
    </source>
</evidence>
<keyword evidence="1" id="KW-0472">Membrane</keyword>
<accession>A0AAQ3RZW9</accession>
<keyword evidence="3" id="KW-1185">Reference proteome</keyword>
<dbReference type="Proteomes" id="UP001374535">
    <property type="component" value="Chromosome 5"/>
</dbReference>
<proteinExistence type="predicted"/>
<dbReference type="EMBL" id="CP144696">
    <property type="protein sequence ID" value="WVZ10591.1"/>
    <property type="molecule type" value="Genomic_DNA"/>
</dbReference>
<keyword evidence="1" id="KW-0812">Transmembrane</keyword>
<feature type="transmembrane region" description="Helical" evidence="1">
    <location>
        <begin position="43"/>
        <end position="65"/>
    </location>
</feature>
<keyword evidence="1" id="KW-1133">Transmembrane helix</keyword>
<evidence type="ECO:0000256" key="1">
    <source>
        <dbReference type="SAM" id="Phobius"/>
    </source>
</evidence>
<reference evidence="2 3" key="1">
    <citation type="journal article" date="2023" name="Life. Sci Alliance">
        <title>Evolutionary insights into 3D genome organization and epigenetic landscape of Vigna mungo.</title>
        <authorList>
            <person name="Junaid A."/>
            <person name="Singh B."/>
            <person name="Bhatia S."/>
        </authorList>
    </citation>
    <scope>NUCLEOTIDE SEQUENCE [LARGE SCALE GENOMIC DNA]</scope>
    <source>
        <strain evidence="2">Urdbean</strain>
    </source>
</reference>
<name>A0AAQ3RZW9_VIGMU</name>
<organism evidence="2 3">
    <name type="scientific">Vigna mungo</name>
    <name type="common">Black gram</name>
    <name type="synonym">Phaseolus mungo</name>
    <dbReference type="NCBI Taxonomy" id="3915"/>
    <lineage>
        <taxon>Eukaryota</taxon>
        <taxon>Viridiplantae</taxon>
        <taxon>Streptophyta</taxon>
        <taxon>Embryophyta</taxon>
        <taxon>Tracheophyta</taxon>
        <taxon>Spermatophyta</taxon>
        <taxon>Magnoliopsida</taxon>
        <taxon>eudicotyledons</taxon>
        <taxon>Gunneridae</taxon>
        <taxon>Pentapetalae</taxon>
        <taxon>rosids</taxon>
        <taxon>fabids</taxon>
        <taxon>Fabales</taxon>
        <taxon>Fabaceae</taxon>
        <taxon>Papilionoideae</taxon>
        <taxon>50 kb inversion clade</taxon>
        <taxon>NPAAA clade</taxon>
        <taxon>indigoferoid/millettioid clade</taxon>
        <taxon>Phaseoleae</taxon>
        <taxon>Vigna</taxon>
    </lineage>
</organism>
<evidence type="ECO:0000313" key="2">
    <source>
        <dbReference type="EMBL" id="WVZ10591.1"/>
    </source>
</evidence>
<dbReference type="AlphaFoldDB" id="A0AAQ3RZW9"/>
<sequence length="136" mass="15432">MVSKLEKSPIKFFHRRENELDLRHITDNLNHYLTPLEKNKKTFALHLLACLWSTGALGLAGYITLRFKSQSETPNVFTQTIIVKTELVKTIGHASITYFVQHVRIIVSVITKIASFHTLTRSASDSGFESTSFPKI</sequence>
<gene>
    <name evidence="2" type="ORF">V8G54_015121</name>
</gene>